<dbReference type="EMBL" id="CP001359">
    <property type="protein sequence ID" value="ACL67008.1"/>
    <property type="molecule type" value="Genomic_DNA"/>
</dbReference>
<accession>B8J6N6</accession>
<dbReference type="Proteomes" id="UP000007089">
    <property type="component" value="Chromosome"/>
</dbReference>
<evidence type="ECO:0000256" key="2">
    <source>
        <dbReference type="SAM" id="SignalP"/>
    </source>
</evidence>
<evidence type="ECO:0000256" key="1">
    <source>
        <dbReference type="SAM" id="MobiDB-lite"/>
    </source>
</evidence>
<dbReference type="AlphaFoldDB" id="B8J6N6"/>
<keyword evidence="2" id="KW-0732">Signal</keyword>
<keyword evidence="4" id="KW-1185">Reference proteome</keyword>
<gene>
    <name evidence="3" type="ordered locus">A2cp1_3681</name>
</gene>
<sequence>MRPALALALALLAPSAGAVEVRSPPGALHGFPSMSDRSGAVIADGELVQERRGERLFVRARWVFPGGRLAEETAEFALSPELAQERYAWVETDGSGELRRFEVDFATGRARSAVRGKHGVEREDEGLEVPRGRAFAGYGVALAASQLALDEGASAKITFVAFTPKPRTVTLEIRNDGNAPIEAASRSIPCVRYTLHPKLPFPVSVFVRAPDSYLWLTRAEPRALVRAEQNLAAKDDPRVTIDVIPRGPARGHPPVQAHTPPRDRPGRAR</sequence>
<evidence type="ECO:0008006" key="5">
    <source>
        <dbReference type="Google" id="ProtNLM"/>
    </source>
</evidence>
<reference evidence="3" key="1">
    <citation type="submission" date="2009-01" db="EMBL/GenBank/DDBJ databases">
        <title>Complete sequence of Anaeromyxobacter dehalogenans 2CP-1.</title>
        <authorList>
            <consortium name="US DOE Joint Genome Institute"/>
            <person name="Lucas S."/>
            <person name="Copeland A."/>
            <person name="Lapidus A."/>
            <person name="Glavina del Rio T."/>
            <person name="Dalin E."/>
            <person name="Tice H."/>
            <person name="Bruce D."/>
            <person name="Goodwin L."/>
            <person name="Pitluck S."/>
            <person name="Saunders E."/>
            <person name="Brettin T."/>
            <person name="Detter J.C."/>
            <person name="Han C."/>
            <person name="Larimer F."/>
            <person name="Land M."/>
            <person name="Hauser L."/>
            <person name="Kyrpides N."/>
            <person name="Ovchinnikova G."/>
            <person name="Beliaev A.S."/>
            <person name="Richardson P."/>
        </authorList>
    </citation>
    <scope>NUCLEOTIDE SEQUENCE</scope>
    <source>
        <strain evidence="3">2CP-1</strain>
    </source>
</reference>
<dbReference type="HOGENOM" id="CLU_1033052_0_0_7"/>
<organism evidence="3 4">
    <name type="scientific">Anaeromyxobacter dehalogenans (strain ATCC BAA-258 / DSM 21875 / 2CP-1)</name>
    <dbReference type="NCBI Taxonomy" id="455488"/>
    <lineage>
        <taxon>Bacteria</taxon>
        <taxon>Pseudomonadati</taxon>
        <taxon>Myxococcota</taxon>
        <taxon>Myxococcia</taxon>
        <taxon>Myxococcales</taxon>
        <taxon>Cystobacterineae</taxon>
        <taxon>Anaeromyxobacteraceae</taxon>
        <taxon>Anaeromyxobacter</taxon>
    </lineage>
</organism>
<name>B8J6N6_ANAD2</name>
<evidence type="ECO:0000313" key="4">
    <source>
        <dbReference type="Proteomes" id="UP000007089"/>
    </source>
</evidence>
<feature type="region of interest" description="Disordered" evidence="1">
    <location>
        <begin position="244"/>
        <end position="269"/>
    </location>
</feature>
<feature type="signal peptide" evidence="2">
    <location>
        <begin position="1"/>
        <end position="18"/>
    </location>
</feature>
<evidence type="ECO:0000313" key="3">
    <source>
        <dbReference type="EMBL" id="ACL67008.1"/>
    </source>
</evidence>
<dbReference type="KEGG" id="acp:A2cp1_3681"/>
<feature type="chain" id="PRO_5002874924" description="DUF3108 domain-containing protein" evidence="2">
    <location>
        <begin position="19"/>
        <end position="269"/>
    </location>
</feature>
<dbReference type="RefSeq" id="WP_015934780.1">
    <property type="nucleotide sequence ID" value="NC_011891.1"/>
</dbReference>
<feature type="compositionally biased region" description="Basic and acidic residues" evidence="1">
    <location>
        <begin position="260"/>
        <end position="269"/>
    </location>
</feature>
<protein>
    <recommendedName>
        <fullName evidence="5">DUF3108 domain-containing protein</fullName>
    </recommendedName>
</protein>
<proteinExistence type="predicted"/>